<dbReference type="Proteomes" id="UP001085076">
    <property type="component" value="Miscellaneous, Linkage group lg02"/>
</dbReference>
<keyword evidence="2" id="KW-1185">Reference proteome</keyword>
<dbReference type="OrthoDB" id="2017365at2759"/>
<dbReference type="Gene3D" id="1.20.142.10">
    <property type="entry name" value="Poly(ADP-ribose) polymerase, regulatory domain"/>
    <property type="match status" value="1"/>
</dbReference>
<evidence type="ECO:0000313" key="2">
    <source>
        <dbReference type="Proteomes" id="UP001085076"/>
    </source>
</evidence>
<organism evidence="1 2">
    <name type="scientific">Dioscorea zingiberensis</name>
    <dbReference type="NCBI Taxonomy" id="325984"/>
    <lineage>
        <taxon>Eukaryota</taxon>
        <taxon>Viridiplantae</taxon>
        <taxon>Streptophyta</taxon>
        <taxon>Embryophyta</taxon>
        <taxon>Tracheophyta</taxon>
        <taxon>Spermatophyta</taxon>
        <taxon>Magnoliopsida</taxon>
        <taxon>Liliopsida</taxon>
        <taxon>Dioscoreales</taxon>
        <taxon>Dioscoreaceae</taxon>
        <taxon>Dioscorea</taxon>
    </lineage>
</organism>
<evidence type="ECO:0000313" key="1">
    <source>
        <dbReference type="EMBL" id="KAJ0981443.1"/>
    </source>
</evidence>
<protein>
    <submittedName>
        <fullName evidence="1">Uncharacterized protein</fullName>
    </submittedName>
</protein>
<reference evidence="1" key="1">
    <citation type="submission" date="2021-03" db="EMBL/GenBank/DDBJ databases">
        <authorList>
            <person name="Li Z."/>
            <person name="Yang C."/>
        </authorList>
    </citation>
    <scope>NUCLEOTIDE SEQUENCE</scope>
    <source>
        <strain evidence="1">Dzin_1.0</strain>
        <tissue evidence="1">Leaf</tissue>
    </source>
</reference>
<proteinExistence type="predicted"/>
<accession>A0A9D5CZV7</accession>
<name>A0A9D5CZV7_9LILI</name>
<dbReference type="InterPro" id="IPR036616">
    <property type="entry name" value="Poly(ADP-ribose)pol_reg_dom_sf"/>
</dbReference>
<dbReference type="AlphaFoldDB" id="A0A9D5CZV7"/>
<comment type="caution">
    <text evidence="1">The sequence shown here is derived from an EMBL/GenBank/DDBJ whole genome shotgun (WGS) entry which is preliminary data.</text>
</comment>
<gene>
    <name evidence="1" type="ORF">J5N97_009698</name>
</gene>
<sequence>MREFIIDTPFKLKGKLEMVATLGEIEIATKILQDDAEMQVSRKLYMLLLLDFFNLYNMTYWTTSIGTT</sequence>
<dbReference type="SUPFAM" id="SSF47587">
    <property type="entry name" value="Domain of poly(ADP-ribose) polymerase"/>
    <property type="match status" value="1"/>
</dbReference>
<reference evidence="1" key="2">
    <citation type="journal article" date="2022" name="Hortic Res">
        <title>The genome of Dioscorea zingiberensis sheds light on the biosynthesis, origin and evolution of the medicinally important diosgenin saponins.</title>
        <authorList>
            <person name="Li Y."/>
            <person name="Tan C."/>
            <person name="Li Z."/>
            <person name="Guo J."/>
            <person name="Li S."/>
            <person name="Chen X."/>
            <person name="Wang C."/>
            <person name="Dai X."/>
            <person name="Yang H."/>
            <person name="Song W."/>
            <person name="Hou L."/>
            <person name="Xu J."/>
            <person name="Tong Z."/>
            <person name="Xu A."/>
            <person name="Yuan X."/>
            <person name="Wang W."/>
            <person name="Yang Q."/>
            <person name="Chen L."/>
            <person name="Sun Z."/>
            <person name="Wang K."/>
            <person name="Pan B."/>
            <person name="Chen J."/>
            <person name="Bao Y."/>
            <person name="Liu F."/>
            <person name="Qi X."/>
            <person name="Gang D.R."/>
            <person name="Wen J."/>
            <person name="Li J."/>
        </authorList>
    </citation>
    <scope>NUCLEOTIDE SEQUENCE</scope>
    <source>
        <strain evidence="1">Dzin_1.0</strain>
    </source>
</reference>
<dbReference type="GO" id="GO:0003950">
    <property type="term" value="F:NAD+ poly-ADP-ribosyltransferase activity"/>
    <property type="evidence" value="ECO:0007669"/>
    <property type="project" value="InterPro"/>
</dbReference>
<dbReference type="EMBL" id="JAGGNH010000002">
    <property type="protein sequence ID" value="KAJ0981443.1"/>
    <property type="molecule type" value="Genomic_DNA"/>
</dbReference>